<proteinExistence type="predicted"/>
<protein>
    <submittedName>
        <fullName evidence="2">Uncharacterized protein</fullName>
    </submittedName>
</protein>
<name>A0ABR0M1E4_9PEZI</name>
<evidence type="ECO:0000313" key="3">
    <source>
        <dbReference type="Proteomes" id="UP001357485"/>
    </source>
</evidence>
<gene>
    <name evidence="2" type="ORF">LTR16_011491</name>
</gene>
<sequence length="109" mass="11290">DLEDVEEWNELGELKERIGPVPQPANTSAPPPQAQRSSKPSSSTTQASAKGKGASEVEDASAATSKEQPLGKDGQEIAEAISGKQYGEGARTQEQPAKGAELAGDSVED</sequence>
<dbReference type="EMBL" id="JAVRRA010003576">
    <property type="protein sequence ID" value="KAK5276272.1"/>
    <property type="molecule type" value="Genomic_DNA"/>
</dbReference>
<keyword evidence="3" id="KW-1185">Reference proteome</keyword>
<feature type="compositionally biased region" description="Acidic residues" evidence="1">
    <location>
        <begin position="1"/>
        <end position="10"/>
    </location>
</feature>
<feature type="region of interest" description="Disordered" evidence="1">
    <location>
        <begin position="1"/>
        <end position="109"/>
    </location>
</feature>
<accession>A0ABR0M1E4</accession>
<organism evidence="2 3">
    <name type="scientific">Cryomyces antarcticus</name>
    <dbReference type="NCBI Taxonomy" id="329879"/>
    <lineage>
        <taxon>Eukaryota</taxon>
        <taxon>Fungi</taxon>
        <taxon>Dikarya</taxon>
        <taxon>Ascomycota</taxon>
        <taxon>Pezizomycotina</taxon>
        <taxon>Dothideomycetes</taxon>
        <taxon>Dothideomycetes incertae sedis</taxon>
        <taxon>Cryomyces</taxon>
    </lineage>
</organism>
<dbReference type="Proteomes" id="UP001357485">
    <property type="component" value="Unassembled WGS sequence"/>
</dbReference>
<evidence type="ECO:0000313" key="2">
    <source>
        <dbReference type="EMBL" id="KAK5276272.1"/>
    </source>
</evidence>
<feature type="compositionally biased region" description="Low complexity" evidence="1">
    <location>
        <begin position="34"/>
        <end position="49"/>
    </location>
</feature>
<reference evidence="2 3" key="1">
    <citation type="submission" date="2023-08" db="EMBL/GenBank/DDBJ databases">
        <title>Black Yeasts Isolated from many extreme environments.</title>
        <authorList>
            <person name="Coleine C."/>
            <person name="Stajich J.E."/>
            <person name="Selbmann L."/>
        </authorList>
    </citation>
    <scope>NUCLEOTIDE SEQUENCE [LARGE SCALE GENOMIC DNA]</scope>
    <source>
        <strain evidence="2 3">CCFEE 536</strain>
    </source>
</reference>
<evidence type="ECO:0000256" key="1">
    <source>
        <dbReference type="SAM" id="MobiDB-lite"/>
    </source>
</evidence>
<feature type="non-terminal residue" evidence="2">
    <location>
        <position position="1"/>
    </location>
</feature>
<comment type="caution">
    <text evidence="2">The sequence shown here is derived from an EMBL/GenBank/DDBJ whole genome shotgun (WGS) entry which is preliminary data.</text>
</comment>